<organism evidence="2 3">
    <name type="scientific">Dothistroma septosporum (strain NZE10 / CBS 128990)</name>
    <name type="common">Red band needle blight fungus</name>
    <name type="synonym">Mycosphaerella pini</name>
    <dbReference type="NCBI Taxonomy" id="675120"/>
    <lineage>
        <taxon>Eukaryota</taxon>
        <taxon>Fungi</taxon>
        <taxon>Dikarya</taxon>
        <taxon>Ascomycota</taxon>
        <taxon>Pezizomycotina</taxon>
        <taxon>Dothideomycetes</taxon>
        <taxon>Dothideomycetidae</taxon>
        <taxon>Mycosphaerellales</taxon>
        <taxon>Mycosphaerellaceae</taxon>
        <taxon>Dothistroma</taxon>
    </lineage>
</organism>
<dbReference type="AlphaFoldDB" id="N1PXB9"/>
<feature type="region of interest" description="Disordered" evidence="1">
    <location>
        <begin position="31"/>
        <end position="68"/>
    </location>
</feature>
<dbReference type="EMBL" id="KB446536">
    <property type="protein sequence ID" value="EME48176.1"/>
    <property type="molecule type" value="Genomic_DNA"/>
</dbReference>
<sequence>MPPNKAGIGSKSTLLTWTALFIFVVWGQWKHSNPERREKSKKHSRKQRERDNKRKDHNKGYSVTRDRV</sequence>
<dbReference type="Proteomes" id="UP000016933">
    <property type="component" value="Unassembled WGS sequence"/>
</dbReference>
<proteinExistence type="predicted"/>
<reference evidence="2 3" key="2">
    <citation type="journal article" date="2012" name="PLoS Pathog.">
        <title>Diverse lifestyles and strategies of plant pathogenesis encoded in the genomes of eighteen Dothideomycetes fungi.</title>
        <authorList>
            <person name="Ohm R.A."/>
            <person name="Feau N."/>
            <person name="Henrissat B."/>
            <person name="Schoch C.L."/>
            <person name="Horwitz B.A."/>
            <person name="Barry K.W."/>
            <person name="Condon B.J."/>
            <person name="Copeland A.C."/>
            <person name="Dhillon B."/>
            <person name="Glaser F."/>
            <person name="Hesse C.N."/>
            <person name="Kosti I."/>
            <person name="LaButti K."/>
            <person name="Lindquist E.A."/>
            <person name="Lucas S."/>
            <person name="Salamov A.A."/>
            <person name="Bradshaw R.E."/>
            <person name="Ciuffetti L."/>
            <person name="Hamelin R.C."/>
            <person name="Kema G.H.J."/>
            <person name="Lawrence C."/>
            <person name="Scott J.A."/>
            <person name="Spatafora J.W."/>
            <person name="Turgeon B.G."/>
            <person name="de Wit P.J.G.M."/>
            <person name="Zhong S."/>
            <person name="Goodwin S.B."/>
            <person name="Grigoriev I.V."/>
        </authorList>
    </citation>
    <scope>NUCLEOTIDE SEQUENCE [LARGE SCALE GENOMIC DNA]</scope>
    <source>
        <strain evidence="3">NZE10 / CBS 128990</strain>
    </source>
</reference>
<dbReference type="OrthoDB" id="10401714at2759"/>
<evidence type="ECO:0000313" key="3">
    <source>
        <dbReference type="Proteomes" id="UP000016933"/>
    </source>
</evidence>
<evidence type="ECO:0000256" key="1">
    <source>
        <dbReference type="SAM" id="MobiDB-lite"/>
    </source>
</evidence>
<gene>
    <name evidence="2" type="ORF">DOTSEDRAFT_21881</name>
</gene>
<keyword evidence="3" id="KW-1185">Reference proteome</keyword>
<protein>
    <submittedName>
        <fullName evidence="2">Uncharacterized protein</fullName>
    </submittedName>
</protein>
<accession>N1PXB9</accession>
<evidence type="ECO:0000313" key="2">
    <source>
        <dbReference type="EMBL" id="EME48176.1"/>
    </source>
</evidence>
<name>N1PXB9_DOTSN</name>
<reference evidence="3" key="1">
    <citation type="journal article" date="2012" name="PLoS Genet.">
        <title>The genomes of the fungal plant pathogens Cladosporium fulvum and Dothistroma septosporum reveal adaptation to different hosts and lifestyles but also signatures of common ancestry.</title>
        <authorList>
            <person name="de Wit P.J.G.M."/>
            <person name="van der Burgt A."/>
            <person name="Oekmen B."/>
            <person name="Stergiopoulos I."/>
            <person name="Abd-Elsalam K.A."/>
            <person name="Aerts A.L."/>
            <person name="Bahkali A.H."/>
            <person name="Beenen H.G."/>
            <person name="Chettri P."/>
            <person name="Cox M.P."/>
            <person name="Datema E."/>
            <person name="de Vries R.P."/>
            <person name="Dhillon B."/>
            <person name="Ganley A.R."/>
            <person name="Griffiths S.A."/>
            <person name="Guo Y."/>
            <person name="Hamelin R.C."/>
            <person name="Henrissat B."/>
            <person name="Kabir M.S."/>
            <person name="Jashni M.K."/>
            <person name="Kema G."/>
            <person name="Klaubauf S."/>
            <person name="Lapidus A."/>
            <person name="Levasseur A."/>
            <person name="Lindquist E."/>
            <person name="Mehrabi R."/>
            <person name="Ohm R.A."/>
            <person name="Owen T.J."/>
            <person name="Salamov A."/>
            <person name="Schwelm A."/>
            <person name="Schijlen E."/>
            <person name="Sun H."/>
            <person name="van den Burg H.A."/>
            <person name="van Ham R.C.H.J."/>
            <person name="Zhang S."/>
            <person name="Goodwin S.B."/>
            <person name="Grigoriev I.V."/>
            <person name="Collemare J."/>
            <person name="Bradshaw R.E."/>
        </authorList>
    </citation>
    <scope>NUCLEOTIDE SEQUENCE [LARGE SCALE GENOMIC DNA]</scope>
    <source>
        <strain evidence="3">NZE10 / CBS 128990</strain>
    </source>
</reference>
<dbReference type="HOGENOM" id="CLU_2793942_0_0_1"/>